<sequence>MSVPLIVETSLDPMSRLRHHFTRPWEAAVQADQALRRNVVFSGPVSPELTLMPLRRGRGDPCFHVAADGSMWRTSLPPTGPVTARITRSAADAVDVDAWGPGAAEFLDGAPALLGAFDDDAGFAPQEPTIALAHRRVRDLRLGSTSRVLEALIPAVLEQRVTGMDAFRAWRLLVTKFGTPAPGPAPAHLRVPPGAQVWRRIPSWEFHRANVDPRRARTVVLCAQRAESLERLSAQPTEQARAAMMSLPGVGEWTAAETAQRAWGDPDALSVGDYHLAKTVGWSLLGHPIDDPEMLELLEPMRPHRHRAVRLLLAGGMARNPRFGARLAIPRLAEL</sequence>
<proteinExistence type="predicted"/>
<dbReference type="EC" id="3.2.2.21" evidence="2"/>
<dbReference type="Proteomes" id="UP000467201">
    <property type="component" value="Chromosome"/>
</dbReference>
<dbReference type="CDD" id="cd00056">
    <property type="entry name" value="ENDO3c"/>
    <property type="match status" value="1"/>
</dbReference>
<dbReference type="GO" id="GO:0005737">
    <property type="term" value="C:cytoplasm"/>
    <property type="evidence" value="ECO:0007669"/>
    <property type="project" value="TreeGrafter"/>
</dbReference>
<name>A0A7I7VZ50_9MYCO</name>
<dbReference type="GO" id="GO:0006285">
    <property type="term" value="P:base-excision repair, AP site formation"/>
    <property type="evidence" value="ECO:0007669"/>
    <property type="project" value="TreeGrafter"/>
</dbReference>
<dbReference type="InterPro" id="IPR051912">
    <property type="entry name" value="Alkylbase_DNA_Glycosylase/TA"/>
</dbReference>
<dbReference type="EMBL" id="AP022605">
    <property type="protein sequence ID" value="BBZ09433.1"/>
    <property type="molecule type" value="Genomic_DNA"/>
</dbReference>
<dbReference type="InterPro" id="IPR003265">
    <property type="entry name" value="HhH-GPD_domain"/>
</dbReference>
<evidence type="ECO:0000256" key="2">
    <source>
        <dbReference type="ARBA" id="ARBA00012000"/>
    </source>
</evidence>
<gene>
    <name evidence="5" type="ORF">MDOR_36020</name>
</gene>
<dbReference type="PANTHER" id="PTHR43003">
    <property type="entry name" value="DNA-3-METHYLADENINE GLYCOSYLASE"/>
    <property type="match status" value="1"/>
</dbReference>
<keyword evidence="4" id="KW-0234">DNA repair</keyword>
<organism evidence="5 6">
    <name type="scientific">Mycolicibacterium doricum</name>
    <dbReference type="NCBI Taxonomy" id="126673"/>
    <lineage>
        <taxon>Bacteria</taxon>
        <taxon>Bacillati</taxon>
        <taxon>Actinomycetota</taxon>
        <taxon>Actinomycetes</taxon>
        <taxon>Mycobacteriales</taxon>
        <taxon>Mycobacteriaceae</taxon>
        <taxon>Mycolicibacterium</taxon>
    </lineage>
</organism>
<evidence type="ECO:0000256" key="1">
    <source>
        <dbReference type="ARBA" id="ARBA00000086"/>
    </source>
</evidence>
<evidence type="ECO:0000313" key="5">
    <source>
        <dbReference type="EMBL" id="BBZ09433.1"/>
    </source>
</evidence>
<dbReference type="PANTHER" id="PTHR43003:SF6">
    <property type="entry name" value="DNA GLYCOSYLASE"/>
    <property type="match status" value="1"/>
</dbReference>
<dbReference type="GO" id="GO:0032993">
    <property type="term" value="C:protein-DNA complex"/>
    <property type="evidence" value="ECO:0007669"/>
    <property type="project" value="TreeGrafter"/>
</dbReference>
<dbReference type="Gene3D" id="1.10.340.30">
    <property type="entry name" value="Hypothetical protein, domain 2"/>
    <property type="match status" value="1"/>
</dbReference>
<dbReference type="KEGG" id="mdr:MDOR_36020"/>
<evidence type="ECO:0000256" key="4">
    <source>
        <dbReference type="ARBA" id="ARBA00023204"/>
    </source>
</evidence>
<dbReference type="SUPFAM" id="SSF48150">
    <property type="entry name" value="DNA-glycosylase"/>
    <property type="match status" value="1"/>
</dbReference>
<dbReference type="GO" id="GO:0032131">
    <property type="term" value="F:alkylated DNA binding"/>
    <property type="evidence" value="ECO:0007669"/>
    <property type="project" value="TreeGrafter"/>
</dbReference>
<keyword evidence="3" id="KW-0227">DNA damage</keyword>
<protein>
    <recommendedName>
        <fullName evidence="2">DNA-3-methyladenine glycosylase II</fullName>
        <ecNumber evidence="2">3.2.2.21</ecNumber>
    </recommendedName>
</protein>
<evidence type="ECO:0000313" key="6">
    <source>
        <dbReference type="Proteomes" id="UP000467201"/>
    </source>
</evidence>
<dbReference type="AlphaFoldDB" id="A0A7I7VZ50"/>
<evidence type="ECO:0000256" key="3">
    <source>
        <dbReference type="ARBA" id="ARBA00022763"/>
    </source>
</evidence>
<accession>A0A7I7VZ50</accession>
<dbReference type="InterPro" id="IPR011257">
    <property type="entry name" value="DNA_glycosylase"/>
</dbReference>
<dbReference type="GO" id="GO:0008725">
    <property type="term" value="F:DNA-3-methyladenine glycosylase activity"/>
    <property type="evidence" value="ECO:0007669"/>
    <property type="project" value="TreeGrafter"/>
</dbReference>
<comment type="catalytic activity">
    <reaction evidence="1">
        <text>Hydrolysis of alkylated DNA, releasing 3-methyladenine, 3-methylguanine, 7-methylguanine and 7-methyladenine.</text>
        <dbReference type="EC" id="3.2.2.21"/>
    </reaction>
</comment>
<reference evidence="5 6" key="1">
    <citation type="journal article" date="2019" name="Emerg. Microbes Infect.">
        <title>Comprehensive subspecies identification of 175 nontuberculous mycobacteria species based on 7547 genomic profiles.</title>
        <authorList>
            <person name="Matsumoto Y."/>
            <person name="Kinjo T."/>
            <person name="Motooka D."/>
            <person name="Nabeya D."/>
            <person name="Jung N."/>
            <person name="Uechi K."/>
            <person name="Horii T."/>
            <person name="Iida T."/>
            <person name="Fujita J."/>
            <person name="Nakamura S."/>
        </authorList>
    </citation>
    <scope>NUCLEOTIDE SEQUENCE [LARGE SCALE GENOMIC DNA]</scope>
    <source>
        <strain evidence="5 6">JCM 12405</strain>
    </source>
</reference>
<dbReference type="GO" id="GO:0006307">
    <property type="term" value="P:DNA alkylation repair"/>
    <property type="evidence" value="ECO:0007669"/>
    <property type="project" value="TreeGrafter"/>
</dbReference>
<dbReference type="GO" id="GO:0043916">
    <property type="term" value="F:DNA-7-methylguanine glycosylase activity"/>
    <property type="evidence" value="ECO:0007669"/>
    <property type="project" value="TreeGrafter"/>
</dbReference>